<sequence length="71" mass="8374">MPLFQRQNAALSTKESYFLFEQKERKNHVHFPTRYIQLCGIIFASLETSLSTKARRIKITYVSLTNSRHIN</sequence>
<dbReference type="EMBL" id="REGN01014310">
    <property type="protein sequence ID" value="RMZ92792.1"/>
    <property type="molecule type" value="Genomic_DNA"/>
</dbReference>
<dbReference type="AlphaFoldDB" id="A0A3M7P0S1"/>
<evidence type="ECO:0000313" key="1">
    <source>
        <dbReference type="EMBL" id="RMZ92792.1"/>
    </source>
</evidence>
<gene>
    <name evidence="1" type="ORF">BpHYR1_022076</name>
</gene>
<comment type="caution">
    <text evidence="1">The sequence shown here is derived from an EMBL/GenBank/DDBJ whole genome shotgun (WGS) entry which is preliminary data.</text>
</comment>
<keyword evidence="2" id="KW-1185">Reference proteome</keyword>
<accession>A0A3M7P0S1</accession>
<dbReference type="Proteomes" id="UP000276133">
    <property type="component" value="Unassembled WGS sequence"/>
</dbReference>
<evidence type="ECO:0000313" key="2">
    <source>
        <dbReference type="Proteomes" id="UP000276133"/>
    </source>
</evidence>
<protein>
    <submittedName>
        <fullName evidence="1">Uncharacterized protein</fullName>
    </submittedName>
</protein>
<reference evidence="1 2" key="1">
    <citation type="journal article" date="2018" name="Sci. Rep.">
        <title>Genomic signatures of local adaptation to the degree of environmental predictability in rotifers.</title>
        <authorList>
            <person name="Franch-Gras L."/>
            <person name="Hahn C."/>
            <person name="Garcia-Roger E.M."/>
            <person name="Carmona M.J."/>
            <person name="Serra M."/>
            <person name="Gomez A."/>
        </authorList>
    </citation>
    <scope>NUCLEOTIDE SEQUENCE [LARGE SCALE GENOMIC DNA]</scope>
    <source>
        <strain evidence="1">HYR1</strain>
    </source>
</reference>
<organism evidence="1 2">
    <name type="scientific">Brachionus plicatilis</name>
    <name type="common">Marine rotifer</name>
    <name type="synonym">Brachionus muelleri</name>
    <dbReference type="NCBI Taxonomy" id="10195"/>
    <lineage>
        <taxon>Eukaryota</taxon>
        <taxon>Metazoa</taxon>
        <taxon>Spiralia</taxon>
        <taxon>Gnathifera</taxon>
        <taxon>Rotifera</taxon>
        <taxon>Eurotatoria</taxon>
        <taxon>Monogononta</taxon>
        <taxon>Pseudotrocha</taxon>
        <taxon>Ploima</taxon>
        <taxon>Brachionidae</taxon>
        <taxon>Brachionus</taxon>
    </lineage>
</organism>
<name>A0A3M7P0S1_BRAPC</name>
<proteinExistence type="predicted"/>